<evidence type="ECO:0000256" key="6">
    <source>
        <dbReference type="ARBA" id="ARBA00022989"/>
    </source>
</evidence>
<evidence type="ECO:0000259" key="9">
    <source>
        <dbReference type="PROSITE" id="PS50850"/>
    </source>
</evidence>
<keyword evidence="7 8" id="KW-0472">Membrane</keyword>
<dbReference type="NCBIfam" id="TIGR00710">
    <property type="entry name" value="efflux_Bcr_CflA"/>
    <property type="match status" value="1"/>
</dbReference>
<dbReference type="CDD" id="cd17320">
    <property type="entry name" value="MFS_MdfA_MDR_like"/>
    <property type="match status" value="1"/>
</dbReference>
<keyword evidence="4" id="KW-1003">Cell membrane</keyword>
<accession>A0ABX0U828</accession>
<feature type="transmembrane region" description="Helical" evidence="8">
    <location>
        <begin position="103"/>
        <end position="126"/>
    </location>
</feature>
<evidence type="ECO:0000256" key="1">
    <source>
        <dbReference type="ARBA" id="ARBA00004651"/>
    </source>
</evidence>
<organism evidence="10 11">
    <name type="scientific">Wenyingzhuangia heitensis</name>
    <dbReference type="NCBI Taxonomy" id="1487859"/>
    <lineage>
        <taxon>Bacteria</taxon>
        <taxon>Pseudomonadati</taxon>
        <taxon>Bacteroidota</taxon>
        <taxon>Flavobacteriia</taxon>
        <taxon>Flavobacteriales</taxon>
        <taxon>Flavobacteriaceae</taxon>
        <taxon>Wenyingzhuangia</taxon>
    </lineage>
</organism>
<sequence length="400" mass="44706">MKSLKIHKNNYRTVAFLMALLIALSPFAIDSFLSAMPLMATFYGVTINVIELTITVYFLGFAIGNFFGGPLSDTYGRKPITLIGVGLYGLSALVIPFCTQIEWVLFFRFLQAFGGGFATVTSNLFIRDLYSGKQVAKLITMTAMIMMLAPLCAPILGTYITFYQGWQGVFYFLFLFALLLFVIFMIFVPESRESIHITKKITINQFFKKYRVFLSHKKSVLFLMAICLPVSGLYIFITSSSFIYLEYFGISTEKFPFFFGANILLNIILSLLNTYLLKFYSPVKILKTGLILQLTSGLLLMLTILFNQDTFWNVFVLIVFFIGSLGLIFGNGSAIILNINPEASGSANATLGITRFLLGFLLGTSIAVFHSDNLIPIGVAMFACSLAGNIFFYFYQKASN</sequence>
<dbReference type="InterPro" id="IPR036259">
    <property type="entry name" value="MFS_trans_sf"/>
</dbReference>
<feature type="transmembrane region" description="Helical" evidence="8">
    <location>
        <begin position="168"/>
        <end position="188"/>
    </location>
</feature>
<dbReference type="PANTHER" id="PTHR23502">
    <property type="entry name" value="MAJOR FACILITATOR SUPERFAMILY"/>
    <property type="match status" value="1"/>
</dbReference>
<dbReference type="InterPro" id="IPR004812">
    <property type="entry name" value="Efflux_drug-R_Bcr/CmlA"/>
</dbReference>
<dbReference type="Proteomes" id="UP000745859">
    <property type="component" value="Unassembled WGS sequence"/>
</dbReference>
<dbReference type="PANTHER" id="PTHR23502:SF132">
    <property type="entry name" value="POLYAMINE TRANSPORTER 2-RELATED"/>
    <property type="match status" value="1"/>
</dbReference>
<dbReference type="Pfam" id="PF07690">
    <property type="entry name" value="MFS_1"/>
    <property type="match status" value="1"/>
</dbReference>
<evidence type="ECO:0000256" key="7">
    <source>
        <dbReference type="ARBA" id="ARBA00023136"/>
    </source>
</evidence>
<keyword evidence="5 8" id="KW-0812">Transmembrane</keyword>
<comment type="caution">
    <text evidence="10">The sequence shown here is derived from an EMBL/GenBank/DDBJ whole genome shotgun (WGS) entry which is preliminary data.</text>
</comment>
<evidence type="ECO:0000313" key="11">
    <source>
        <dbReference type="Proteomes" id="UP000745859"/>
    </source>
</evidence>
<reference evidence="10 11" key="1">
    <citation type="submission" date="2020-03" db="EMBL/GenBank/DDBJ databases">
        <title>Genomic Encyclopedia of Type Strains, Phase IV (KMG-IV): sequencing the most valuable type-strain genomes for metagenomic binning, comparative biology and taxonomic classification.</title>
        <authorList>
            <person name="Goeker M."/>
        </authorList>
    </citation>
    <scope>NUCLEOTIDE SEQUENCE [LARGE SCALE GENOMIC DNA]</scope>
    <source>
        <strain evidence="10 11">DSM 101599</strain>
    </source>
</reference>
<name>A0ABX0U828_9FLAO</name>
<dbReference type="PROSITE" id="PS50850">
    <property type="entry name" value="MFS"/>
    <property type="match status" value="1"/>
</dbReference>
<evidence type="ECO:0000256" key="5">
    <source>
        <dbReference type="ARBA" id="ARBA00022692"/>
    </source>
</evidence>
<comment type="subcellular location">
    <subcellularLocation>
        <location evidence="1">Cell membrane</location>
        <topology evidence="1">Multi-pass membrane protein</topology>
    </subcellularLocation>
</comment>
<evidence type="ECO:0000313" key="10">
    <source>
        <dbReference type="EMBL" id="NIJ45000.1"/>
    </source>
</evidence>
<dbReference type="RefSeq" id="WP_167186057.1">
    <property type="nucleotide sequence ID" value="NZ_JAASQL010000001.1"/>
</dbReference>
<evidence type="ECO:0000256" key="3">
    <source>
        <dbReference type="ARBA" id="ARBA00022448"/>
    </source>
</evidence>
<comment type="similarity">
    <text evidence="2">Belongs to the major facilitator superfamily. Bcr/CmlA family.</text>
</comment>
<feature type="transmembrane region" description="Helical" evidence="8">
    <location>
        <begin position="138"/>
        <end position="162"/>
    </location>
</feature>
<keyword evidence="6 8" id="KW-1133">Transmembrane helix</keyword>
<dbReference type="EMBL" id="JAASQL010000001">
    <property type="protein sequence ID" value="NIJ45000.1"/>
    <property type="molecule type" value="Genomic_DNA"/>
</dbReference>
<feature type="transmembrane region" description="Helical" evidence="8">
    <location>
        <begin position="257"/>
        <end position="277"/>
    </location>
</feature>
<feature type="domain" description="Major facilitator superfamily (MFS) profile" evidence="9">
    <location>
        <begin position="11"/>
        <end position="400"/>
    </location>
</feature>
<proteinExistence type="inferred from homology"/>
<gene>
    <name evidence="10" type="ORF">FHR24_001439</name>
</gene>
<evidence type="ECO:0000256" key="8">
    <source>
        <dbReference type="SAM" id="Phobius"/>
    </source>
</evidence>
<feature type="transmembrane region" description="Helical" evidence="8">
    <location>
        <begin position="375"/>
        <end position="395"/>
    </location>
</feature>
<feature type="transmembrane region" description="Helical" evidence="8">
    <location>
        <begin position="312"/>
        <end position="337"/>
    </location>
</feature>
<evidence type="ECO:0000256" key="2">
    <source>
        <dbReference type="ARBA" id="ARBA00006236"/>
    </source>
</evidence>
<feature type="transmembrane region" description="Helical" evidence="8">
    <location>
        <begin position="38"/>
        <end position="67"/>
    </location>
</feature>
<feature type="transmembrane region" description="Helical" evidence="8">
    <location>
        <begin position="349"/>
        <end position="369"/>
    </location>
</feature>
<feature type="transmembrane region" description="Helical" evidence="8">
    <location>
        <begin position="79"/>
        <end position="97"/>
    </location>
</feature>
<dbReference type="InterPro" id="IPR020846">
    <property type="entry name" value="MFS_dom"/>
</dbReference>
<protein>
    <submittedName>
        <fullName evidence="10">DHA1 family bicyclomycin/chloramphenicol resistance-like MFS transporter</fullName>
    </submittedName>
</protein>
<feature type="transmembrane region" description="Helical" evidence="8">
    <location>
        <begin position="289"/>
        <end position="306"/>
    </location>
</feature>
<dbReference type="SUPFAM" id="SSF103473">
    <property type="entry name" value="MFS general substrate transporter"/>
    <property type="match status" value="1"/>
</dbReference>
<dbReference type="Gene3D" id="1.20.1720.10">
    <property type="entry name" value="Multidrug resistance protein D"/>
    <property type="match status" value="1"/>
</dbReference>
<dbReference type="InterPro" id="IPR011701">
    <property type="entry name" value="MFS"/>
</dbReference>
<feature type="transmembrane region" description="Helical" evidence="8">
    <location>
        <begin position="220"/>
        <end position="245"/>
    </location>
</feature>
<keyword evidence="3" id="KW-0813">Transport</keyword>
<keyword evidence="11" id="KW-1185">Reference proteome</keyword>
<evidence type="ECO:0000256" key="4">
    <source>
        <dbReference type="ARBA" id="ARBA00022475"/>
    </source>
</evidence>